<keyword evidence="3" id="KW-1185">Reference proteome</keyword>
<reference evidence="2" key="1">
    <citation type="journal article" date="2021" name="Proc. Natl. Acad. Sci. U.S.A.">
        <title>Three genomes in the algal genus Volvox reveal the fate of a haploid sex-determining region after a transition to homothallism.</title>
        <authorList>
            <person name="Yamamoto K."/>
            <person name="Hamaji T."/>
            <person name="Kawai-Toyooka H."/>
            <person name="Matsuzaki R."/>
            <person name="Takahashi F."/>
            <person name="Nishimura Y."/>
            <person name="Kawachi M."/>
            <person name="Noguchi H."/>
            <person name="Minakuchi Y."/>
            <person name="Umen J.G."/>
            <person name="Toyoda A."/>
            <person name="Nozaki H."/>
        </authorList>
    </citation>
    <scope>NUCLEOTIDE SEQUENCE</scope>
    <source>
        <strain evidence="2">NIES-3780</strain>
    </source>
</reference>
<dbReference type="Proteomes" id="UP000747399">
    <property type="component" value="Unassembled WGS sequence"/>
</dbReference>
<keyword evidence="1" id="KW-0812">Transmembrane</keyword>
<dbReference type="AlphaFoldDB" id="A0A8J4EWN6"/>
<feature type="transmembrane region" description="Helical" evidence="1">
    <location>
        <begin position="6"/>
        <end position="24"/>
    </location>
</feature>
<accession>A0A8J4EWN6</accession>
<dbReference type="EMBL" id="BNCO01000008">
    <property type="protein sequence ID" value="GIL50099.1"/>
    <property type="molecule type" value="Genomic_DNA"/>
</dbReference>
<keyword evidence="1" id="KW-1133">Transmembrane helix</keyword>
<organism evidence="2 3">
    <name type="scientific">Volvox africanus</name>
    <dbReference type="NCBI Taxonomy" id="51714"/>
    <lineage>
        <taxon>Eukaryota</taxon>
        <taxon>Viridiplantae</taxon>
        <taxon>Chlorophyta</taxon>
        <taxon>core chlorophytes</taxon>
        <taxon>Chlorophyceae</taxon>
        <taxon>CS clade</taxon>
        <taxon>Chlamydomonadales</taxon>
        <taxon>Volvocaceae</taxon>
        <taxon>Volvox</taxon>
    </lineage>
</organism>
<comment type="caution">
    <text evidence="2">The sequence shown here is derived from an EMBL/GenBank/DDBJ whole genome shotgun (WGS) entry which is preliminary data.</text>
</comment>
<evidence type="ECO:0000313" key="2">
    <source>
        <dbReference type="EMBL" id="GIL50099.1"/>
    </source>
</evidence>
<evidence type="ECO:0000313" key="3">
    <source>
        <dbReference type="Proteomes" id="UP000747399"/>
    </source>
</evidence>
<proteinExistence type="predicted"/>
<name>A0A8J4EWN6_9CHLO</name>
<protein>
    <submittedName>
        <fullName evidence="2">Uncharacterized protein</fullName>
    </submittedName>
</protein>
<keyword evidence="1" id="KW-0472">Membrane</keyword>
<evidence type="ECO:0000256" key="1">
    <source>
        <dbReference type="SAM" id="Phobius"/>
    </source>
</evidence>
<gene>
    <name evidence="2" type="ORF">Vafri_6412</name>
</gene>
<sequence>MAEGFALAGFSAVVAVVVTVGTNWRQWTPHLRLATPPRTLVAAGLTVEVHPRSCSDCLALLAIDLVTGYLHVPVAAVAGVSLTVVPVVAVVYAAEAVLPEGAGLCEYGFGGTGSGSHTGGVARTQLERSTGSRTVRLLQM</sequence>